<evidence type="ECO:0000313" key="5">
    <source>
        <dbReference type="EMBL" id="MDY0404964.1"/>
    </source>
</evidence>
<dbReference type="PANTHER" id="PTHR42855">
    <property type="entry name" value="ABC TRANSPORTER ATP-BINDING SUBUNIT"/>
    <property type="match status" value="1"/>
</dbReference>
<feature type="coiled-coil region" evidence="3">
    <location>
        <begin position="178"/>
        <end position="247"/>
    </location>
</feature>
<accession>A0ABU5CF76</accession>
<comment type="caution">
    <text evidence="5">The sequence shown here is derived from an EMBL/GenBank/DDBJ whole genome shotgun (WGS) entry which is preliminary data.</text>
</comment>
<dbReference type="Gene3D" id="3.40.50.300">
    <property type="entry name" value="P-loop containing nucleotide triphosphate hydrolases"/>
    <property type="match status" value="3"/>
</dbReference>
<evidence type="ECO:0000256" key="2">
    <source>
        <dbReference type="ARBA" id="ARBA00022840"/>
    </source>
</evidence>
<dbReference type="RefSeq" id="WP_306066329.1">
    <property type="nucleotide sequence ID" value="NZ_JAROCA020000001.1"/>
</dbReference>
<keyword evidence="3" id="KW-0175">Coiled coil</keyword>
<evidence type="ECO:0000256" key="3">
    <source>
        <dbReference type="SAM" id="Coils"/>
    </source>
</evidence>
<dbReference type="InterPro" id="IPR003593">
    <property type="entry name" value="AAA+_ATPase"/>
</dbReference>
<dbReference type="EMBL" id="JAROCA020000001">
    <property type="protein sequence ID" value="MDY0404964.1"/>
    <property type="molecule type" value="Genomic_DNA"/>
</dbReference>
<name>A0ABU5CF76_9BACI</name>
<dbReference type="NCBIfam" id="NF000170">
    <property type="entry name" value="ABCF_Vga_all"/>
    <property type="match status" value="1"/>
</dbReference>
<dbReference type="CDD" id="cd03221">
    <property type="entry name" value="ABCF_EF-3"/>
    <property type="match status" value="2"/>
</dbReference>
<keyword evidence="1" id="KW-0547">Nucleotide-binding</keyword>
<dbReference type="Pfam" id="PF12848">
    <property type="entry name" value="ABC_tran_Xtn"/>
    <property type="match status" value="1"/>
</dbReference>
<evidence type="ECO:0000256" key="1">
    <source>
        <dbReference type="ARBA" id="ARBA00022741"/>
    </source>
</evidence>
<dbReference type="PANTHER" id="PTHR42855:SF2">
    <property type="entry name" value="DRUG RESISTANCE ABC TRANSPORTER,ATP-BINDING PROTEIN"/>
    <property type="match status" value="1"/>
</dbReference>
<dbReference type="InterPro" id="IPR017871">
    <property type="entry name" value="ABC_transporter-like_CS"/>
</dbReference>
<keyword evidence="6" id="KW-1185">Reference proteome</keyword>
<proteinExistence type="predicted"/>
<dbReference type="Pfam" id="PF00005">
    <property type="entry name" value="ABC_tran"/>
    <property type="match status" value="2"/>
</dbReference>
<dbReference type="InterPro" id="IPR051309">
    <property type="entry name" value="ABCF_ATPase"/>
</dbReference>
<feature type="domain" description="ABC transporter" evidence="4">
    <location>
        <begin position="4"/>
        <end position="182"/>
    </location>
</feature>
<gene>
    <name evidence="5" type="primary">abc-f</name>
    <name evidence="5" type="ORF">P5G51_005715</name>
</gene>
<feature type="domain" description="ABC transporter" evidence="4">
    <location>
        <begin position="272"/>
        <end position="480"/>
    </location>
</feature>
<dbReference type="InterPro" id="IPR003439">
    <property type="entry name" value="ABC_transporter-like_ATP-bd"/>
</dbReference>
<keyword evidence="2" id="KW-0067">ATP-binding</keyword>
<dbReference type="PROSITE" id="PS50893">
    <property type="entry name" value="ABC_TRANSPORTER_2"/>
    <property type="match status" value="2"/>
</dbReference>
<dbReference type="PROSITE" id="PS00211">
    <property type="entry name" value="ABC_TRANSPORTER_1"/>
    <property type="match status" value="1"/>
</dbReference>
<dbReference type="SUPFAM" id="SSF52540">
    <property type="entry name" value="P-loop containing nucleoside triphosphate hydrolases"/>
    <property type="match status" value="2"/>
</dbReference>
<dbReference type="Proteomes" id="UP001228376">
    <property type="component" value="Unassembled WGS sequence"/>
</dbReference>
<protein>
    <submittedName>
        <fullName evidence="5">ABC-F type ribosomal protection protein</fullName>
    </submittedName>
</protein>
<evidence type="ECO:0000259" key="4">
    <source>
        <dbReference type="PROSITE" id="PS50893"/>
    </source>
</evidence>
<dbReference type="SMART" id="SM00382">
    <property type="entry name" value="AAA"/>
    <property type="match status" value="2"/>
</dbReference>
<dbReference type="NCBIfam" id="NF000355">
    <property type="entry name" value="ribo_prot_ABC_F"/>
    <property type="match status" value="1"/>
</dbReference>
<sequence length="522" mass="59330">MLLLEIKHLKQYVQDRLLLDIDHLQIHTNDCIGLIGRNGSGKTTLLQILAKKIVPEQGTVMLHAQCELLPQLKQMNTTKSGGEVTQTYIQEVLIKNPEIFLADEPTTNLDTKHIEGLEKQFGKRQGATVIVSHDRAFLDSLCTTIWELNDAKITEYTGNYSDYVRLKEVEQRQEQLAYEKYVKKKKQLEDALKLKEKKAERATKKPKPVSKSEAKLKGAKPYFAKKQKKLHKTAAAIETRLEKLEKVEKIKELPAVKMDLPDVKTYKHRTILRVENVAGFIGKRKLWDKTSFQIQAGDKVAIIGPNGSGKTTLLRKIIGEENGITLSPSVKVGYFSQSLNILNTNKSIMENVQISSKQNETLIRTVLARMHFFRDDVYKCVGDLSGGERVKVALAKVFLSNINTLILDEPTNFLDILSIEALESLLQEYDGTIMFVSHDRKFIANIATRILTINNQRITLFDGGYREYQQAVSSENGDDKKDRLLLIDTQLTEVLSRLSIEPSAELERQVQQLLQEKRNLTE</sequence>
<reference evidence="5 6" key="1">
    <citation type="submission" date="2023-10" db="EMBL/GenBank/DDBJ databases">
        <title>179-bfca-hs.</title>
        <authorList>
            <person name="Miliotis G."/>
            <person name="Sengupta P."/>
            <person name="Hameed A."/>
            <person name="Chuvochina M."/>
            <person name="Mcdonagh F."/>
            <person name="Simpson A.C."/>
            <person name="Singh N.K."/>
            <person name="Rekha P.D."/>
            <person name="Raman K."/>
            <person name="Hugenholtz P."/>
            <person name="Venkateswaran K."/>
        </authorList>
    </citation>
    <scope>NUCLEOTIDE SEQUENCE [LARGE SCALE GENOMIC DNA]</scope>
    <source>
        <strain evidence="5 6">179-BFC-A-HS</strain>
    </source>
</reference>
<dbReference type="InterPro" id="IPR032781">
    <property type="entry name" value="ABC_tran_Xtn"/>
</dbReference>
<evidence type="ECO:0000313" key="6">
    <source>
        <dbReference type="Proteomes" id="UP001228376"/>
    </source>
</evidence>
<organism evidence="5 6">
    <name type="scientific">Tigheibacillus jepli</name>
    <dbReference type="NCBI Taxonomy" id="3035914"/>
    <lineage>
        <taxon>Bacteria</taxon>
        <taxon>Bacillati</taxon>
        <taxon>Bacillota</taxon>
        <taxon>Bacilli</taxon>
        <taxon>Bacillales</taxon>
        <taxon>Bacillaceae</taxon>
        <taxon>Tigheibacillus</taxon>
    </lineage>
</organism>
<dbReference type="InterPro" id="IPR027417">
    <property type="entry name" value="P-loop_NTPase"/>
</dbReference>